<feature type="domain" description="Ubiquitin-like protease family profile" evidence="3">
    <location>
        <begin position="195"/>
        <end position="373"/>
    </location>
</feature>
<keyword evidence="5" id="KW-1185">Reference proteome</keyword>
<organism evidence="4 5">
    <name type="scientific">Paramecium primaurelia</name>
    <dbReference type="NCBI Taxonomy" id="5886"/>
    <lineage>
        <taxon>Eukaryota</taxon>
        <taxon>Sar</taxon>
        <taxon>Alveolata</taxon>
        <taxon>Ciliophora</taxon>
        <taxon>Intramacronucleata</taxon>
        <taxon>Oligohymenophorea</taxon>
        <taxon>Peniculida</taxon>
        <taxon>Parameciidae</taxon>
        <taxon>Paramecium</taxon>
    </lineage>
</organism>
<evidence type="ECO:0000256" key="1">
    <source>
        <dbReference type="ARBA" id="ARBA00022670"/>
    </source>
</evidence>
<sequence length="405" mass="49662">MIYFHQLYQQCLLICQWCGRLKKKPKIQKQSFELIVNNNINPQNNNCPNSNEKYIFYLINNIKIKATQNELLFHLNNHQNQESQKVEQFFHYKVKYDQDYNPKFYFYEGEMKNSDRHGYGISYYGKSEEIEYEGIWFNGQKEQIKIFDQKRIQDSKFQIQKKIKIMENGVLINNLFKGTNQNQTSTKQIWIKFNQQISYLDLRILQQPQTYFTSNIIDAYASYLTIKNEQEFFQGFNQINIKRKLFLPSSLFTNMWQNNEYIQKRIFQNYLLEYKYIDYQILDIYQSIYFVINQEFHWYLVKIMKEKVINEYIYKIEIFDSIIHYDWYYKRMIKILFTLFSNLKQVYVNYNFNYLQKNTYDCGPWTCLNMKLEYLESISIQKKCQYNDINVESIKLELFNLLKNT</sequence>
<protein>
    <recommendedName>
        <fullName evidence="3">Ubiquitin-like protease family profile domain-containing protein</fullName>
    </recommendedName>
</protein>
<dbReference type="InterPro" id="IPR003653">
    <property type="entry name" value="Peptidase_C48_C"/>
</dbReference>
<gene>
    <name evidence="4" type="ORF">PPRIM_AZ9-3.1.T0890184</name>
</gene>
<comment type="caution">
    <text evidence="4">The sequence shown here is derived from an EMBL/GenBank/DDBJ whole genome shotgun (WGS) entry which is preliminary data.</text>
</comment>
<accession>A0A8S1NXQ9</accession>
<proteinExistence type="predicted"/>
<dbReference type="GO" id="GO:0006508">
    <property type="term" value="P:proteolysis"/>
    <property type="evidence" value="ECO:0007669"/>
    <property type="project" value="UniProtKB-KW"/>
</dbReference>
<evidence type="ECO:0000313" key="4">
    <source>
        <dbReference type="EMBL" id="CAD8092034.1"/>
    </source>
</evidence>
<keyword evidence="2" id="KW-0378">Hydrolase</keyword>
<evidence type="ECO:0000313" key="5">
    <source>
        <dbReference type="Proteomes" id="UP000688137"/>
    </source>
</evidence>
<dbReference type="PROSITE" id="PS50600">
    <property type="entry name" value="ULP_PROTEASE"/>
    <property type="match status" value="1"/>
</dbReference>
<name>A0A8S1NXQ9_PARPR</name>
<reference evidence="4" key="1">
    <citation type="submission" date="2021-01" db="EMBL/GenBank/DDBJ databases">
        <authorList>
            <consortium name="Genoscope - CEA"/>
            <person name="William W."/>
        </authorList>
    </citation>
    <scope>NUCLEOTIDE SEQUENCE</scope>
</reference>
<dbReference type="GO" id="GO:0008234">
    <property type="term" value="F:cysteine-type peptidase activity"/>
    <property type="evidence" value="ECO:0007669"/>
    <property type="project" value="InterPro"/>
</dbReference>
<evidence type="ECO:0000259" key="3">
    <source>
        <dbReference type="PROSITE" id="PS50600"/>
    </source>
</evidence>
<evidence type="ECO:0000256" key="2">
    <source>
        <dbReference type="ARBA" id="ARBA00022801"/>
    </source>
</evidence>
<dbReference type="AlphaFoldDB" id="A0A8S1NXQ9"/>
<dbReference type="Proteomes" id="UP000688137">
    <property type="component" value="Unassembled WGS sequence"/>
</dbReference>
<keyword evidence="1" id="KW-0645">Protease</keyword>
<dbReference type="EMBL" id="CAJJDM010000092">
    <property type="protein sequence ID" value="CAD8092034.1"/>
    <property type="molecule type" value="Genomic_DNA"/>
</dbReference>